<protein>
    <submittedName>
        <fullName evidence="6">CvpA family protein</fullName>
    </submittedName>
</protein>
<organism evidence="6 7">
    <name type="scientific">Chitinilyticum piscinae</name>
    <dbReference type="NCBI Taxonomy" id="2866724"/>
    <lineage>
        <taxon>Bacteria</taxon>
        <taxon>Pseudomonadati</taxon>
        <taxon>Pseudomonadota</taxon>
        <taxon>Betaproteobacteria</taxon>
        <taxon>Neisseriales</taxon>
        <taxon>Chitinibacteraceae</taxon>
        <taxon>Chitinilyticum</taxon>
    </lineage>
</organism>
<keyword evidence="7" id="KW-1185">Reference proteome</keyword>
<evidence type="ECO:0000256" key="2">
    <source>
        <dbReference type="ARBA" id="ARBA00022692"/>
    </source>
</evidence>
<dbReference type="InterPro" id="IPR003825">
    <property type="entry name" value="Colicin-V_CvpA"/>
</dbReference>
<keyword evidence="4 5" id="KW-0472">Membrane</keyword>
<sequence>MTLVDYVALTIIGLSILLSVMRGLVPELLALLAWVLAFWLACTYSDELSTQMPASLPSDGLRYLAAFVVIFFAVWVVSAIVRITLNAFLKASGLKVMDRVMGAGFGLLRGYLFVLMLVILAGLTSLPRSEVWRNAMFSPLFEESVLLLRPWLPAMLGEHLRYE</sequence>
<name>A0A8J7KAY3_9NEIS</name>
<comment type="subcellular location">
    <subcellularLocation>
        <location evidence="1">Membrane</location>
        <topology evidence="1">Multi-pass membrane protein</topology>
    </subcellularLocation>
</comment>
<gene>
    <name evidence="6" type="ORF">INR99_09660</name>
</gene>
<dbReference type="PANTHER" id="PTHR36926:SF1">
    <property type="entry name" value="COLICIN V PRODUCTION PROTEIN"/>
    <property type="match status" value="1"/>
</dbReference>
<evidence type="ECO:0000313" key="6">
    <source>
        <dbReference type="EMBL" id="MBE9609619.1"/>
    </source>
</evidence>
<evidence type="ECO:0000256" key="3">
    <source>
        <dbReference type="ARBA" id="ARBA00022989"/>
    </source>
</evidence>
<accession>A0A8J7KAY3</accession>
<feature type="transmembrane region" description="Helical" evidence="5">
    <location>
        <begin position="64"/>
        <end position="85"/>
    </location>
</feature>
<evidence type="ECO:0000256" key="4">
    <source>
        <dbReference type="ARBA" id="ARBA00023136"/>
    </source>
</evidence>
<feature type="transmembrane region" description="Helical" evidence="5">
    <location>
        <begin position="106"/>
        <end position="126"/>
    </location>
</feature>
<keyword evidence="3 5" id="KW-1133">Transmembrane helix</keyword>
<evidence type="ECO:0000256" key="1">
    <source>
        <dbReference type="ARBA" id="ARBA00004141"/>
    </source>
</evidence>
<dbReference type="PANTHER" id="PTHR36926">
    <property type="entry name" value="COLICIN V PRODUCTION PROTEIN"/>
    <property type="match status" value="1"/>
</dbReference>
<evidence type="ECO:0000313" key="7">
    <source>
        <dbReference type="Proteomes" id="UP000604481"/>
    </source>
</evidence>
<dbReference type="Proteomes" id="UP000604481">
    <property type="component" value="Unassembled WGS sequence"/>
</dbReference>
<dbReference type="GO" id="GO:0009403">
    <property type="term" value="P:toxin biosynthetic process"/>
    <property type="evidence" value="ECO:0007669"/>
    <property type="project" value="InterPro"/>
</dbReference>
<dbReference type="RefSeq" id="WP_194116150.1">
    <property type="nucleotide sequence ID" value="NZ_JADFUA010000005.1"/>
</dbReference>
<keyword evidence="2 5" id="KW-0812">Transmembrane</keyword>
<feature type="transmembrane region" description="Helical" evidence="5">
    <location>
        <begin position="28"/>
        <end position="44"/>
    </location>
</feature>
<reference evidence="6 7" key="1">
    <citation type="submission" date="2020-10" db="EMBL/GenBank/DDBJ databases">
        <title>The genome sequence of Chitinilyticum litopenaei 4Y14.</title>
        <authorList>
            <person name="Liu Y."/>
        </authorList>
    </citation>
    <scope>NUCLEOTIDE SEQUENCE [LARGE SCALE GENOMIC DNA]</scope>
    <source>
        <strain evidence="6 7">4Y14</strain>
    </source>
</reference>
<dbReference type="GO" id="GO:0016020">
    <property type="term" value="C:membrane"/>
    <property type="evidence" value="ECO:0007669"/>
    <property type="project" value="UniProtKB-SubCell"/>
</dbReference>
<dbReference type="EMBL" id="JADFUA010000005">
    <property type="protein sequence ID" value="MBE9609619.1"/>
    <property type="molecule type" value="Genomic_DNA"/>
</dbReference>
<dbReference type="InterPro" id="IPR052719">
    <property type="entry name" value="CvpA-like"/>
</dbReference>
<comment type="caution">
    <text evidence="6">The sequence shown here is derived from an EMBL/GenBank/DDBJ whole genome shotgun (WGS) entry which is preliminary data.</text>
</comment>
<evidence type="ECO:0000256" key="5">
    <source>
        <dbReference type="SAM" id="Phobius"/>
    </source>
</evidence>
<dbReference type="Pfam" id="PF02674">
    <property type="entry name" value="Colicin_V"/>
    <property type="match status" value="1"/>
</dbReference>
<dbReference type="AlphaFoldDB" id="A0A8J7KAY3"/>
<proteinExistence type="predicted"/>